<dbReference type="Pfam" id="PF00173">
    <property type="entry name" value="Cyt-b5"/>
    <property type="match status" value="1"/>
</dbReference>
<dbReference type="PRINTS" id="PR00363">
    <property type="entry name" value="CYTOCHROMEB5"/>
</dbReference>
<organism evidence="10 11">
    <name type="scientific">Endocarpon pusillum</name>
    <dbReference type="NCBI Taxonomy" id="364733"/>
    <lineage>
        <taxon>Eukaryota</taxon>
        <taxon>Fungi</taxon>
        <taxon>Dikarya</taxon>
        <taxon>Ascomycota</taxon>
        <taxon>Pezizomycotina</taxon>
        <taxon>Eurotiomycetes</taxon>
        <taxon>Chaetothyriomycetidae</taxon>
        <taxon>Verrucariales</taxon>
        <taxon>Verrucariaceae</taxon>
        <taxon>Endocarpon</taxon>
    </lineage>
</organism>
<proteinExistence type="inferred from homology"/>
<dbReference type="SMART" id="SM01117">
    <property type="entry name" value="Cyt-b5"/>
    <property type="match status" value="1"/>
</dbReference>
<dbReference type="InterPro" id="IPR013785">
    <property type="entry name" value="Aldolase_TIM"/>
</dbReference>
<keyword evidence="5 6" id="KW-0408">Iron</keyword>
<dbReference type="AlphaFoldDB" id="A0A8H7A756"/>
<evidence type="ECO:0000259" key="9">
    <source>
        <dbReference type="PROSITE" id="PS51349"/>
    </source>
</evidence>
<feature type="region of interest" description="Disordered" evidence="7">
    <location>
        <begin position="59"/>
        <end position="99"/>
    </location>
</feature>
<dbReference type="InterPro" id="IPR001199">
    <property type="entry name" value="Cyt_B5-like_heme/steroid-bd"/>
</dbReference>
<protein>
    <recommendedName>
        <fullName evidence="12">Cytochrome b5 heme-binding domain-containing protein</fullName>
    </recommendedName>
</protein>
<dbReference type="Proteomes" id="UP000606974">
    <property type="component" value="Unassembled WGS sequence"/>
</dbReference>
<dbReference type="InterPro" id="IPR036400">
    <property type="entry name" value="Cyt_B5-like_heme/steroid_sf"/>
</dbReference>
<evidence type="ECO:0000313" key="11">
    <source>
        <dbReference type="Proteomes" id="UP000606974"/>
    </source>
</evidence>
<evidence type="ECO:0000313" key="10">
    <source>
        <dbReference type="EMBL" id="KAF7503793.1"/>
    </source>
</evidence>
<dbReference type="GO" id="GO:0046872">
    <property type="term" value="F:metal ion binding"/>
    <property type="evidence" value="ECO:0007669"/>
    <property type="project" value="UniProtKB-UniRule"/>
</dbReference>
<dbReference type="PROSITE" id="PS51349">
    <property type="entry name" value="FMN_HYDROXY_ACID_DH_2"/>
    <property type="match status" value="1"/>
</dbReference>
<keyword evidence="3 6" id="KW-0479">Metal-binding</keyword>
<evidence type="ECO:0000256" key="5">
    <source>
        <dbReference type="ARBA" id="ARBA00023004"/>
    </source>
</evidence>
<comment type="caution">
    <text evidence="10">The sequence shown here is derived from an EMBL/GenBank/DDBJ whole genome shotgun (WGS) entry which is preliminary data.</text>
</comment>
<dbReference type="InterPro" id="IPR018506">
    <property type="entry name" value="Cyt_B5_heme-BS"/>
</dbReference>
<comment type="similarity">
    <text evidence="6">Belongs to the cytochrome b5 family.</text>
</comment>
<dbReference type="GO" id="GO:0016491">
    <property type="term" value="F:oxidoreductase activity"/>
    <property type="evidence" value="ECO:0007669"/>
    <property type="project" value="UniProtKB-KW"/>
</dbReference>
<dbReference type="EMBL" id="JAACFV010000162">
    <property type="protein sequence ID" value="KAF7503793.1"/>
    <property type="molecule type" value="Genomic_DNA"/>
</dbReference>
<evidence type="ECO:0000256" key="2">
    <source>
        <dbReference type="ARBA" id="ARBA00022617"/>
    </source>
</evidence>
<keyword evidence="4" id="KW-0560">Oxidoreductase</keyword>
<dbReference type="InterPro" id="IPR000262">
    <property type="entry name" value="FMN-dep_DH"/>
</dbReference>
<evidence type="ECO:0000256" key="1">
    <source>
        <dbReference type="ARBA" id="ARBA00001917"/>
    </source>
</evidence>
<gene>
    <name evidence="10" type="ORF">GJ744_003285</name>
</gene>
<evidence type="ECO:0000256" key="3">
    <source>
        <dbReference type="ARBA" id="ARBA00022723"/>
    </source>
</evidence>
<comment type="cofactor">
    <cofactor evidence="1">
        <name>FMN</name>
        <dbReference type="ChEBI" id="CHEBI:58210"/>
    </cofactor>
</comment>
<dbReference type="OrthoDB" id="1925334at2759"/>
<dbReference type="SUPFAM" id="SSF55856">
    <property type="entry name" value="Cytochrome b5-like heme/steroid binding domain"/>
    <property type="match status" value="1"/>
</dbReference>
<dbReference type="PANTHER" id="PTHR10578">
    <property type="entry name" value="S -2-HYDROXY-ACID OXIDASE-RELATED"/>
    <property type="match status" value="1"/>
</dbReference>
<dbReference type="Pfam" id="PF01070">
    <property type="entry name" value="FMN_dh"/>
    <property type="match status" value="1"/>
</dbReference>
<dbReference type="Gene3D" id="3.10.120.10">
    <property type="entry name" value="Cytochrome b5-like heme/steroid binding domain"/>
    <property type="match status" value="1"/>
</dbReference>
<evidence type="ECO:0000256" key="7">
    <source>
        <dbReference type="SAM" id="MobiDB-lite"/>
    </source>
</evidence>
<evidence type="ECO:0000259" key="8">
    <source>
        <dbReference type="PROSITE" id="PS50255"/>
    </source>
</evidence>
<keyword evidence="2 6" id="KW-0349">Heme</keyword>
<evidence type="ECO:0000256" key="4">
    <source>
        <dbReference type="ARBA" id="ARBA00023002"/>
    </source>
</evidence>
<dbReference type="GO" id="GO:0020037">
    <property type="term" value="F:heme binding"/>
    <property type="evidence" value="ECO:0007669"/>
    <property type="project" value="UniProtKB-UniRule"/>
</dbReference>
<evidence type="ECO:0000256" key="6">
    <source>
        <dbReference type="RuleBase" id="RU362121"/>
    </source>
</evidence>
<feature type="domain" description="Cytochrome b5 heme-binding" evidence="8">
    <location>
        <begin position="2"/>
        <end position="79"/>
    </location>
</feature>
<dbReference type="InterPro" id="IPR037396">
    <property type="entry name" value="FMN_HAD"/>
</dbReference>
<reference evidence="10" key="1">
    <citation type="submission" date="2020-02" db="EMBL/GenBank/DDBJ databases">
        <authorList>
            <person name="Palmer J.M."/>
        </authorList>
    </citation>
    <scope>NUCLEOTIDE SEQUENCE</scope>
    <source>
        <strain evidence="10">EPUS1.4</strain>
        <tissue evidence="10">Thallus</tissue>
    </source>
</reference>
<accession>A0A8H7A756</accession>
<name>A0A8H7A756_9EURO</name>
<dbReference type="Gene3D" id="3.20.20.70">
    <property type="entry name" value="Aldolase class I"/>
    <property type="match status" value="1"/>
</dbReference>
<dbReference type="PROSITE" id="PS50255">
    <property type="entry name" value="CYTOCHROME_B5_2"/>
    <property type="match status" value="1"/>
</dbReference>
<evidence type="ECO:0008006" key="12">
    <source>
        <dbReference type="Google" id="ProtNLM"/>
    </source>
</evidence>
<dbReference type="SUPFAM" id="SSF51395">
    <property type="entry name" value="FMN-linked oxidoreductases"/>
    <property type="match status" value="1"/>
</dbReference>
<dbReference type="PROSITE" id="PS00191">
    <property type="entry name" value="CYTOCHROME_B5_1"/>
    <property type="match status" value="1"/>
</dbReference>
<dbReference type="FunFam" id="3.10.120.10:FF:000009">
    <property type="entry name" value="Cytochrome b2, mitochondrial, putative"/>
    <property type="match status" value="1"/>
</dbReference>
<feature type="domain" description="FMN hydroxy acid dehydrogenase" evidence="9">
    <location>
        <begin position="103"/>
        <end position="289"/>
    </location>
</feature>
<keyword evidence="11" id="KW-1185">Reference proteome</keyword>
<sequence>MLKPIDAAEVAKHNTKESCWVILYGSVWDVTDFLPSHPGGSNIFLKLAGKDATEKYDPIHPPGTLEESLPEKARLGPIDPTTLPEPVQSAKDVGPEPDSVASAPMSSLLNLDEIEAAATKKLSRKGWAYYYSAADDLHSKHLNNSIYRSILLRPRVFIDCSKCDTSTTFLEHNLRIPIFVSPAAMARLAHPDGEWGIAQACKKFGAMQMISNNASMTPEQIVENAPPDQIFGWQLYVQIDRRKSEDMLARINKLDAIKFVCLTLDAPTPGKREEDERAKNIVARTILQS</sequence>
<dbReference type="PANTHER" id="PTHR10578:SF82">
    <property type="entry name" value="CYTOCHROME B2, PUTATIVE (AFU_ORTHOLOGUE AFUA_1G07200)-RELATED"/>
    <property type="match status" value="1"/>
</dbReference>